<protein>
    <submittedName>
        <fullName evidence="7">ATP-binding cassette transporter subfamily F member 1 X2</fullName>
    </submittedName>
</protein>
<feature type="compositionally biased region" description="Basic residues" evidence="5">
    <location>
        <begin position="71"/>
        <end position="80"/>
    </location>
</feature>
<evidence type="ECO:0000256" key="2">
    <source>
        <dbReference type="ARBA" id="ARBA00022741"/>
    </source>
</evidence>
<dbReference type="InterPro" id="IPR050611">
    <property type="entry name" value="ABCF"/>
</dbReference>
<dbReference type="InterPro" id="IPR027417">
    <property type="entry name" value="P-loop_NTPase"/>
</dbReference>
<dbReference type="InterPro" id="IPR017871">
    <property type="entry name" value="ABC_transporter-like_CS"/>
</dbReference>
<dbReference type="InterPro" id="IPR003593">
    <property type="entry name" value="AAA+_ATPase"/>
</dbReference>
<evidence type="ECO:0000256" key="3">
    <source>
        <dbReference type="ARBA" id="ARBA00022840"/>
    </source>
</evidence>
<dbReference type="SMART" id="SM00382">
    <property type="entry name" value="AAA"/>
    <property type="match status" value="1"/>
</dbReference>
<dbReference type="CDD" id="cd03221">
    <property type="entry name" value="ABCF_EF-3"/>
    <property type="match status" value="1"/>
</dbReference>
<dbReference type="PROSITE" id="PS00211">
    <property type="entry name" value="ABC_TRANSPORTER_1"/>
    <property type="match status" value="1"/>
</dbReference>
<evidence type="ECO:0000256" key="1">
    <source>
        <dbReference type="ARBA" id="ARBA00022737"/>
    </source>
</evidence>
<dbReference type="GO" id="GO:0005524">
    <property type="term" value="F:ATP binding"/>
    <property type="evidence" value="ECO:0007669"/>
    <property type="project" value="UniProtKB-KW"/>
</dbReference>
<reference evidence="7" key="2">
    <citation type="submission" date="2020-05" db="EMBL/GenBank/DDBJ databases">
        <authorList>
            <person name="Kang H.-M."/>
            <person name="Kim M.-S."/>
            <person name="Lee J.-S."/>
        </authorList>
    </citation>
    <scope>NUCLEOTIDE SEQUENCE</scope>
</reference>
<accession>A0A7H9SLA7</accession>
<dbReference type="EMBL" id="MT524842">
    <property type="protein sequence ID" value="QNH67897.1"/>
    <property type="molecule type" value="mRNA"/>
</dbReference>
<dbReference type="PANTHER" id="PTHR19211:SF14">
    <property type="entry name" value="ATP-BINDING CASSETTE SUB-FAMILY F MEMBER 1"/>
    <property type="match status" value="1"/>
</dbReference>
<dbReference type="GO" id="GO:0016887">
    <property type="term" value="F:ATP hydrolysis activity"/>
    <property type="evidence" value="ECO:0007669"/>
    <property type="project" value="InterPro"/>
</dbReference>
<dbReference type="PANTHER" id="PTHR19211">
    <property type="entry name" value="ATP-BINDING TRANSPORT PROTEIN-RELATED"/>
    <property type="match status" value="1"/>
</dbReference>
<evidence type="ECO:0000256" key="5">
    <source>
        <dbReference type="SAM" id="MobiDB-lite"/>
    </source>
</evidence>
<sequence>MNDDDSRKSKSKKSKNTKKDLDEEQIADTESNRKTKKDKKTKKGKNESDEELDQVSKATSMVSLEDEKPKKDKKKTKKKKNEADEEEGVVQMTEQGEADLETEMTKTKTKKKSKKNKGKKSDSDSDEPVPRIEPESDVDEDEPPLATKTKFNILMSGLNDEMADDDEDQSENNSEEDKPTKVEPTPMPQIANEDQEAAKEDKKVKISRKELKKMKKKIEFNEELKTEEAKTGTENFTLTQGNQGRSENLLENSLDIKIEGFSISTKGRNLFANADLKITYGRHYGLVGPNGMGKTTLLKHIANRSLKIPTNIDLLLCEQEVQADDESAIQSVLKADKKRIQLLDEEKQILANENQSKDEVKRLNQIYEELNAMKADAAEAKARRILAGLGFDKEMMERATKNFSGGWRMRISLARALFMEPTFLMLDEPTNHLDLNAVIWLDNYLQNWKKTLLIVSHDQSFLDNVQLFQVQKNACPKASRAA</sequence>
<dbReference type="InterPro" id="IPR003439">
    <property type="entry name" value="ABC_transporter-like_ATP-bd"/>
</dbReference>
<feature type="domain" description="ABC transporter" evidence="6">
    <location>
        <begin position="256"/>
        <end position="482"/>
    </location>
</feature>
<feature type="coiled-coil region" evidence="4">
    <location>
        <begin position="333"/>
        <end position="383"/>
    </location>
</feature>
<keyword evidence="4" id="KW-0175">Coiled coil</keyword>
<name>A0A7H9SLA7_9BILA</name>
<reference evidence="7" key="1">
    <citation type="journal article" date="2020" name="Comp. Biochem. Physiol. Part D Genomics Proteomics">
        <title>The genome of the marine monogonont rotifer Brachionus rotundiformis and insight into species-specific detoxification components in Brachionus spp.</title>
        <authorList>
            <person name="Kang H.M."/>
            <person name="Kim M.S."/>
            <person name="Choi B.S."/>
            <person name="Kim D.H."/>
            <person name="Kim H.J."/>
            <person name="Hwang U.K."/>
            <person name="Hagiwara A."/>
            <person name="Lee J.S."/>
        </authorList>
    </citation>
    <scope>NUCLEOTIDE SEQUENCE</scope>
</reference>
<dbReference type="Pfam" id="PF00005">
    <property type="entry name" value="ABC_tran"/>
    <property type="match status" value="1"/>
</dbReference>
<evidence type="ECO:0000259" key="6">
    <source>
        <dbReference type="PROSITE" id="PS50893"/>
    </source>
</evidence>
<feature type="compositionally biased region" description="Basic residues" evidence="5">
    <location>
        <begin position="107"/>
        <end position="118"/>
    </location>
</feature>
<keyword evidence="1" id="KW-0677">Repeat</keyword>
<dbReference type="SUPFAM" id="SSF52540">
    <property type="entry name" value="P-loop containing nucleoside triphosphate hydrolases"/>
    <property type="match status" value="1"/>
</dbReference>
<dbReference type="AlphaFoldDB" id="A0A7H9SLA7"/>
<dbReference type="FunFam" id="3.40.50.300:FF:000011">
    <property type="entry name" value="Putative ABC transporter ATP-binding component"/>
    <property type="match status" value="1"/>
</dbReference>
<feature type="compositionally biased region" description="Basic and acidic residues" evidence="5">
    <location>
        <begin position="119"/>
        <end position="134"/>
    </location>
</feature>
<organism evidence="7">
    <name type="scientific">Brachionus rotundiformis</name>
    <dbReference type="NCBI Taxonomy" id="96890"/>
    <lineage>
        <taxon>Eukaryota</taxon>
        <taxon>Metazoa</taxon>
        <taxon>Spiralia</taxon>
        <taxon>Gnathifera</taxon>
        <taxon>Rotifera</taxon>
        <taxon>Eurotatoria</taxon>
        <taxon>Monogononta</taxon>
        <taxon>Pseudotrocha</taxon>
        <taxon>Ploima</taxon>
        <taxon>Brachionidae</taxon>
        <taxon>Brachionus</taxon>
    </lineage>
</organism>
<dbReference type="Gene3D" id="3.40.50.300">
    <property type="entry name" value="P-loop containing nucleotide triphosphate hydrolases"/>
    <property type="match status" value="1"/>
</dbReference>
<feature type="compositionally biased region" description="Acidic residues" evidence="5">
    <location>
        <begin position="161"/>
        <end position="174"/>
    </location>
</feature>
<proteinExistence type="evidence at transcript level"/>
<keyword evidence="3 7" id="KW-0067">ATP-binding</keyword>
<evidence type="ECO:0000256" key="4">
    <source>
        <dbReference type="SAM" id="Coils"/>
    </source>
</evidence>
<dbReference type="PROSITE" id="PS50893">
    <property type="entry name" value="ABC_TRANSPORTER_2"/>
    <property type="match status" value="1"/>
</dbReference>
<feature type="region of interest" description="Disordered" evidence="5">
    <location>
        <begin position="1"/>
        <end position="204"/>
    </location>
</feature>
<evidence type="ECO:0000313" key="7">
    <source>
        <dbReference type="EMBL" id="QNH67897.1"/>
    </source>
</evidence>
<keyword evidence="2" id="KW-0547">Nucleotide-binding</keyword>
<feature type="compositionally biased region" description="Basic residues" evidence="5">
    <location>
        <begin position="34"/>
        <end position="43"/>
    </location>
</feature>